<dbReference type="Proteomes" id="UP001149163">
    <property type="component" value="Unassembled WGS sequence"/>
</dbReference>
<evidence type="ECO:0000256" key="3">
    <source>
        <dbReference type="ARBA" id="ARBA00022989"/>
    </source>
</evidence>
<dbReference type="GeneID" id="81430549"/>
<feature type="transmembrane region" description="Helical" evidence="6">
    <location>
        <begin position="85"/>
        <end position="106"/>
    </location>
</feature>
<evidence type="ECO:0000313" key="7">
    <source>
        <dbReference type="EMBL" id="KAJ5152771.1"/>
    </source>
</evidence>
<comment type="subcellular location">
    <subcellularLocation>
        <location evidence="1">Membrane</location>
        <topology evidence="1">Multi-pass membrane protein</topology>
    </subcellularLocation>
</comment>
<evidence type="ECO:0000256" key="2">
    <source>
        <dbReference type="ARBA" id="ARBA00022692"/>
    </source>
</evidence>
<feature type="region of interest" description="Disordered" evidence="5">
    <location>
        <begin position="214"/>
        <end position="271"/>
    </location>
</feature>
<proteinExistence type="predicted"/>
<evidence type="ECO:0000313" key="8">
    <source>
        <dbReference type="Proteomes" id="UP001149163"/>
    </source>
</evidence>
<dbReference type="InterPro" id="IPR018499">
    <property type="entry name" value="Tetraspanin/Peripherin"/>
</dbReference>
<keyword evidence="8" id="KW-1185">Reference proteome</keyword>
<dbReference type="AlphaFoldDB" id="A0A9W9HNJ2"/>
<gene>
    <name evidence="7" type="ORF">N7482_009249</name>
</gene>
<dbReference type="OrthoDB" id="71600at2759"/>
<comment type="caution">
    <text evidence="7">The sequence shown here is derived from an EMBL/GenBank/DDBJ whole genome shotgun (WGS) entry which is preliminary data.</text>
</comment>
<evidence type="ECO:0000256" key="1">
    <source>
        <dbReference type="ARBA" id="ARBA00004141"/>
    </source>
</evidence>
<dbReference type="RefSeq" id="XP_056539079.1">
    <property type="nucleotide sequence ID" value="XM_056691373.1"/>
</dbReference>
<organism evidence="7 8">
    <name type="scientific">Penicillium canariense</name>
    <dbReference type="NCBI Taxonomy" id="189055"/>
    <lineage>
        <taxon>Eukaryota</taxon>
        <taxon>Fungi</taxon>
        <taxon>Dikarya</taxon>
        <taxon>Ascomycota</taxon>
        <taxon>Pezizomycotina</taxon>
        <taxon>Eurotiomycetes</taxon>
        <taxon>Eurotiomycetidae</taxon>
        <taxon>Eurotiales</taxon>
        <taxon>Aspergillaceae</taxon>
        <taxon>Penicillium</taxon>
    </lineage>
</organism>
<evidence type="ECO:0000256" key="6">
    <source>
        <dbReference type="SAM" id="Phobius"/>
    </source>
</evidence>
<dbReference type="EMBL" id="JAPQKN010000007">
    <property type="protein sequence ID" value="KAJ5152771.1"/>
    <property type="molecule type" value="Genomic_DNA"/>
</dbReference>
<dbReference type="SUPFAM" id="SSF48652">
    <property type="entry name" value="Tetraspanin"/>
    <property type="match status" value="1"/>
</dbReference>
<feature type="compositionally biased region" description="Basic and acidic residues" evidence="5">
    <location>
        <begin position="240"/>
        <end position="254"/>
    </location>
</feature>
<evidence type="ECO:0000256" key="4">
    <source>
        <dbReference type="ARBA" id="ARBA00023136"/>
    </source>
</evidence>
<feature type="transmembrane region" description="Helical" evidence="6">
    <location>
        <begin position="42"/>
        <end position="65"/>
    </location>
</feature>
<keyword evidence="3 6" id="KW-1133">Transmembrane helix</keyword>
<dbReference type="Pfam" id="PF00335">
    <property type="entry name" value="Tetraspanin"/>
    <property type="match status" value="1"/>
</dbReference>
<dbReference type="InterPro" id="IPR008952">
    <property type="entry name" value="Tetraspanin_EC2_sf"/>
</dbReference>
<evidence type="ECO:0000256" key="5">
    <source>
        <dbReference type="SAM" id="MobiDB-lite"/>
    </source>
</evidence>
<evidence type="ECO:0008006" key="9">
    <source>
        <dbReference type="Google" id="ProtNLM"/>
    </source>
</evidence>
<protein>
    <recommendedName>
        <fullName evidence="9">Tetraspanin Tsp3</fullName>
    </recommendedName>
</protein>
<keyword evidence="2 6" id="KW-0812">Transmembrane</keyword>
<reference evidence="7" key="1">
    <citation type="submission" date="2022-11" db="EMBL/GenBank/DDBJ databases">
        <authorList>
            <person name="Petersen C."/>
        </authorList>
    </citation>
    <scope>NUCLEOTIDE SEQUENCE</scope>
    <source>
        <strain evidence="7">IBT 26290</strain>
    </source>
</reference>
<accession>A0A9W9HNJ2</accession>
<feature type="transmembrane region" description="Helical" evidence="6">
    <location>
        <begin position="186"/>
        <end position="205"/>
    </location>
</feature>
<feature type="transmembrane region" description="Helical" evidence="6">
    <location>
        <begin position="7"/>
        <end position="30"/>
    </location>
</feature>
<dbReference type="GO" id="GO:0016020">
    <property type="term" value="C:membrane"/>
    <property type="evidence" value="ECO:0007669"/>
    <property type="project" value="UniProtKB-SubCell"/>
</dbReference>
<keyword evidence="4 6" id="KW-0472">Membrane</keyword>
<reference evidence="7" key="2">
    <citation type="journal article" date="2023" name="IMA Fungus">
        <title>Comparative genomic study of the Penicillium genus elucidates a diverse pangenome and 15 lateral gene transfer events.</title>
        <authorList>
            <person name="Petersen C."/>
            <person name="Sorensen T."/>
            <person name="Nielsen M.R."/>
            <person name="Sondergaard T.E."/>
            <person name="Sorensen J.L."/>
            <person name="Fitzpatrick D.A."/>
            <person name="Frisvad J.C."/>
            <person name="Nielsen K.L."/>
        </authorList>
    </citation>
    <scope>NUCLEOTIDE SEQUENCE</scope>
    <source>
        <strain evidence="7">IBT 26290</strain>
    </source>
</reference>
<sequence length="271" mass="30689">MPFKIDATTLLDIVFVVCGVISLILGALSWSRTAALLLPLPTWVAAIATLISPITALALIASRVFALRSNNETPRNSRWSTISSILNHIQTIISTIVATIALAYLFPDRILSCNLEQQWQAFFQSKNSHAIRSIQDEFRCCGLRSLHDRAWPFKDRSHGDNACELQLGYQRSCFAPWREYQQNTSWMVFAAVIFVFAAKIAFVQLSGRRTSWMSAQSGNGNPDYRRISHPGVQDEDDEENGVHEENGFHEEARRTFLPQSNTQNRNDWEVD</sequence>
<name>A0A9W9HNJ2_9EURO</name>